<dbReference type="InterPro" id="IPR042099">
    <property type="entry name" value="ANL_N_sf"/>
</dbReference>
<keyword evidence="2" id="KW-0436">Ligase</keyword>
<evidence type="ECO:0000313" key="3">
    <source>
        <dbReference type="Proteomes" id="UP000317901"/>
    </source>
</evidence>
<dbReference type="PANTHER" id="PTHR45527:SF1">
    <property type="entry name" value="FATTY ACID SYNTHASE"/>
    <property type="match status" value="1"/>
</dbReference>
<dbReference type="PROSITE" id="PS00455">
    <property type="entry name" value="AMP_BINDING"/>
    <property type="match status" value="1"/>
</dbReference>
<gene>
    <name evidence="2" type="ORF">FJD37_23070</name>
</gene>
<protein>
    <submittedName>
        <fullName evidence="2">D-alanine--poly(Phosphoribitol) ligase</fullName>
    </submittedName>
</protein>
<evidence type="ECO:0000259" key="1">
    <source>
        <dbReference type="Pfam" id="PF00501"/>
    </source>
</evidence>
<dbReference type="AlphaFoldDB" id="A0A5C5PRU2"/>
<dbReference type="GO" id="GO:0031177">
    <property type="term" value="F:phosphopantetheine binding"/>
    <property type="evidence" value="ECO:0007669"/>
    <property type="project" value="TreeGrafter"/>
</dbReference>
<dbReference type="GO" id="GO:0043041">
    <property type="term" value="P:amino acid activation for nonribosomal peptide biosynthetic process"/>
    <property type="evidence" value="ECO:0007669"/>
    <property type="project" value="TreeGrafter"/>
</dbReference>
<dbReference type="InterPro" id="IPR045851">
    <property type="entry name" value="AMP-bd_C_sf"/>
</dbReference>
<dbReference type="Proteomes" id="UP000317901">
    <property type="component" value="Unassembled WGS sequence"/>
</dbReference>
<proteinExistence type="predicted"/>
<dbReference type="Gene3D" id="3.30.300.30">
    <property type="match status" value="1"/>
</dbReference>
<dbReference type="OrthoDB" id="9757559at2"/>
<organism evidence="2 3">
    <name type="scientific">Pseudomonas saxonica</name>
    <dbReference type="NCBI Taxonomy" id="2600598"/>
    <lineage>
        <taxon>Bacteria</taxon>
        <taxon>Pseudomonadati</taxon>
        <taxon>Pseudomonadota</taxon>
        <taxon>Gammaproteobacteria</taxon>
        <taxon>Pseudomonadales</taxon>
        <taxon>Pseudomonadaceae</taxon>
        <taxon>Pseudomonas</taxon>
    </lineage>
</organism>
<sequence>MYFDFDRCEFADLDHFVDRPALSDAERQISWAQLFEATQTWQTRATAAGVKPGYALVISGHKQIEFVVAMLGCLRMGVTYVPVDSINPPERLKRIIDRVAAVKCYNAALNRFEDGAAEPLPLAEPGLAYIMFTSGSTGEPKGVQIGRDSVALFAGWIRECLALGPHPVFMNQMLFSFDFSLFDLCGALALGGSCVLCPRETIADPVAFVRYLADNGVQVWASTPAFVRQQFLNDDFNEAHLPQLKAFVFGAESLSPAMAEQLWARFPSARIINSYGPTEATCSTTWVEIERPLSGARNPLPIGRAKPYAEVFLNDGEICVAGDHVMRGYFGRPDLTEQSLFLHNGKRAYRTGDMGEIDGHGLVYFHGRRDDQIKLNGYRIELGEVDAALTGLNGVHAAATVALRRPDGTLIRMIGFVSTPKTLEPGVIGPLPQSLSDWKEQLGARLPPYMIPSELVACGQFPTSVSDKVDRKRLEALYREANMRPIKEKS</sequence>
<comment type="caution">
    <text evidence="2">The sequence shown here is derived from an EMBL/GenBank/DDBJ whole genome shotgun (WGS) entry which is preliminary data.</text>
</comment>
<dbReference type="PANTHER" id="PTHR45527">
    <property type="entry name" value="NONRIBOSOMAL PEPTIDE SYNTHETASE"/>
    <property type="match status" value="1"/>
</dbReference>
<dbReference type="GO" id="GO:0016874">
    <property type="term" value="F:ligase activity"/>
    <property type="evidence" value="ECO:0007669"/>
    <property type="project" value="UniProtKB-KW"/>
</dbReference>
<dbReference type="EMBL" id="VFIP01000078">
    <property type="protein sequence ID" value="TWR79735.1"/>
    <property type="molecule type" value="Genomic_DNA"/>
</dbReference>
<accession>A0A5C5PRU2</accession>
<dbReference type="InterPro" id="IPR020845">
    <property type="entry name" value="AMP-binding_CS"/>
</dbReference>
<dbReference type="SUPFAM" id="SSF56801">
    <property type="entry name" value="Acetyl-CoA synthetase-like"/>
    <property type="match status" value="1"/>
</dbReference>
<dbReference type="RefSeq" id="WP_146427670.1">
    <property type="nucleotide sequence ID" value="NZ_VFIP01000078.1"/>
</dbReference>
<dbReference type="GO" id="GO:0005737">
    <property type="term" value="C:cytoplasm"/>
    <property type="evidence" value="ECO:0007669"/>
    <property type="project" value="TreeGrafter"/>
</dbReference>
<evidence type="ECO:0000313" key="2">
    <source>
        <dbReference type="EMBL" id="TWR79735.1"/>
    </source>
</evidence>
<feature type="domain" description="AMP-dependent synthetase/ligase" evidence="1">
    <location>
        <begin position="119"/>
        <end position="330"/>
    </location>
</feature>
<dbReference type="Gene3D" id="3.40.50.12780">
    <property type="entry name" value="N-terminal domain of ligase-like"/>
    <property type="match status" value="1"/>
</dbReference>
<reference evidence="2 3" key="1">
    <citation type="submission" date="2019-06" db="EMBL/GenBank/DDBJ databases">
        <title>Pseudomonas bimorpha sp. nov. isolated from bovine raw milk and skim milk concentrate.</title>
        <authorList>
            <person name="Hofmann K."/>
            <person name="Huptas C."/>
            <person name="Doll E."/>
            <person name="Scherer S."/>
            <person name="Wenning M."/>
        </authorList>
    </citation>
    <scope>NUCLEOTIDE SEQUENCE [LARGE SCALE GENOMIC DNA]</scope>
    <source>
        <strain evidence="2 3">DSM 108990</strain>
    </source>
</reference>
<dbReference type="Pfam" id="PF00501">
    <property type="entry name" value="AMP-binding"/>
    <property type="match status" value="2"/>
</dbReference>
<dbReference type="GO" id="GO:0044550">
    <property type="term" value="P:secondary metabolite biosynthetic process"/>
    <property type="evidence" value="ECO:0007669"/>
    <property type="project" value="TreeGrafter"/>
</dbReference>
<feature type="domain" description="AMP-dependent synthetase/ligase" evidence="1">
    <location>
        <begin position="15"/>
        <end position="101"/>
    </location>
</feature>
<name>A0A5C5PRU2_9PSED</name>
<dbReference type="InterPro" id="IPR000873">
    <property type="entry name" value="AMP-dep_synth/lig_dom"/>
</dbReference>